<evidence type="ECO:0000313" key="2">
    <source>
        <dbReference type="EMBL" id="BDU77210.1"/>
    </source>
</evidence>
<feature type="chain" id="PRO_5041378308" description="LTXXQ motif family protein" evidence="1">
    <location>
        <begin position="22"/>
        <end position="172"/>
    </location>
</feature>
<evidence type="ECO:0000313" key="3">
    <source>
        <dbReference type="Proteomes" id="UP001228113"/>
    </source>
</evidence>
<dbReference type="Proteomes" id="UP001228113">
    <property type="component" value="Chromosome"/>
</dbReference>
<evidence type="ECO:0000256" key="1">
    <source>
        <dbReference type="SAM" id="SignalP"/>
    </source>
</evidence>
<gene>
    <name evidence="2" type="ORF">METESE_21680</name>
</gene>
<sequence length="172" mass="20050">MSLRARLLPCLALGAALSLQAREAEPLRGQTPRPGRAGRDPRLMSRLYHFRLARIQQIVGLPEDRARLVAERWSRWDREHLERGQQAVELRRQFNQILMGPEREEDKNARLRPLIDQFIVLRQQQEAGRKQFEEDVRAGLTPAQQARLILAMDEIQQRLREVLREGVGRGEH</sequence>
<evidence type="ECO:0008006" key="4">
    <source>
        <dbReference type="Google" id="ProtNLM"/>
    </source>
</evidence>
<dbReference type="RefSeq" id="WP_243335833.1">
    <property type="nucleotide sequence ID" value="NZ_AP027081.1"/>
</dbReference>
<dbReference type="KEGG" id="msea:METESE_21680"/>
<keyword evidence="1" id="KW-0732">Signal</keyword>
<proteinExistence type="predicted"/>
<name>A0AA48KDM0_9BACT</name>
<dbReference type="EMBL" id="AP027081">
    <property type="protein sequence ID" value="BDU77210.1"/>
    <property type="molecule type" value="Genomic_DNA"/>
</dbReference>
<protein>
    <recommendedName>
        <fullName evidence="4">LTXXQ motif family protein</fullName>
    </recommendedName>
</protein>
<organism evidence="2 3">
    <name type="scientific">Mesoterricola sediminis</name>
    <dbReference type="NCBI Taxonomy" id="2927980"/>
    <lineage>
        <taxon>Bacteria</taxon>
        <taxon>Pseudomonadati</taxon>
        <taxon>Acidobacteriota</taxon>
        <taxon>Holophagae</taxon>
        <taxon>Holophagales</taxon>
        <taxon>Holophagaceae</taxon>
        <taxon>Mesoterricola</taxon>
    </lineage>
</organism>
<keyword evidence="3" id="KW-1185">Reference proteome</keyword>
<dbReference type="AlphaFoldDB" id="A0AA48KDM0"/>
<accession>A0AA48KDM0</accession>
<reference evidence="2" key="1">
    <citation type="journal article" date="2023" name="Int. J. Syst. Evol. Microbiol.">
        <title>Mesoterricola silvestris gen. nov., sp. nov., Mesoterricola sediminis sp. nov., Geothrix oryzae sp. nov., Geothrix edaphica sp. nov., Geothrix rubra sp. nov., and Geothrix limicola sp. nov., six novel members of Acidobacteriota isolated from soils.</title>
        <authorList>
            <person name="Itoh H."/>
            <person name="Sugisawa Y."/>
            <person name="Mise K."/>
            <person name="Xu Z."/>
            <person name="Kuniyasu M."/>
            <person name="Ushijima N."/>
            <person name="Kawano K."/>
            <person name="Kobayashi E."/>
            <person name="Shiratori Y."/>
            <person name="Masuda Y."/>
            <person name="Senoo K."/>
        </authorList>
    </citation>
    <scope>NUCLEOTIDE SEQUENCE</scope>
    <source>
        <strain evidence="2">W786</strain>
    </source>
</reference>
<feature type="signal peptide" evidence="1">
    <location>
        <begin position="1"/>
        <end position="21"/>
    </location>
</feature>